<reference evidence="1 2" key="2">
    <citation type="journal article" date="2011" name="PLoS Genet.">
        <title>Caenorhabditis briggsae recombinant inbred line genotypes reveal inter-strain incompatibility and the evolution of recombination.</title>
        <authorList>
            <person name="Ross J.A."/>
            <person name="Koboldt D.C."/>
            <person name="Staisch J.E."/>
            <person name="Chamberlin H.M."/>
            <person name="Gupta B.P."/>
            <person name="Miller R.D."/>
            <person name="Baird S.E."/>
            <person name="Haag E.S."/>
        </authorList>
    </citation>
    <scope>NUCLEOTIDE SEQUENCE [LARGE SCALE GENOMIC DNA]</scope>
    <source>
        <strain evidence="1 2">AF16</strain>
    </source>
</reference>
<dbReference type="EMBL" id="HE600972">
    <property type="protein sequence ID" value="CAR99732.1"/>
    <property type="molecule type" value="Genomic_DNA"/>
</dbReference>
<evidence type="ECO:0000313" key="1">
    <source>
        <dbReference type="EMBL" id="CAR99732.1"/>
    </source>
</evidence>
<name>B6IIK2_CAEBR</name>
<dbReference type="GeneID" id="68916777"/>
<dbReference type="InParanoid" id="B6IIK2"/>
<organism evidence="1 2">
    <name type="scientific">Caenorhabditis briggsae</name>
    <dbReference type="NCBI Taxonomy" id="6238"/>
    <lineage>
        <taxon>Eukaryota</taxon>
        <taxon>Metazoa</taxon>
        <taxon>Ecdysozoa</taxon>
        <taxon>Nematoda</taxon>
        <taxon>Chromadorea</taxon>
        <taxon>Rhabditida</taxon>
        <taxon>Rhabditina</taxon>
        <taxon>Rhabditomorpha</taxon>
        <taxon>Rhabditoidea</taxon>
        <taxon>Rhabditidae</taxon>
        <taxon>Peloderinae</taxon>
        <taxon>Caenorhabditis</taxon>
    </lineage>
</organism>
<evidence type="ECO:0000313" key="2">
    <source>
        <dbReference type="Proteomes" id="UP000008549"/>
    </source>
</evidence>
<dbReference type="HOGENOM" id="CLU_3360199_0_0_1"/>
<dbReference type="AlphaFoldDB" id="B6IIK2"/>
<keyword evidence="2" id="KW-1185">Reference proteome</keyword>
<dbReference type="RefSeq" id="XP_045099293.1">
    <property type="nucleotide sequence ID" value="XM_045236235.1"/>
</dbReference>
<proteinExistence type="predicted"/>
<sequence>MLFSLNLITVEESYAPSKLAEETQRNEKTLVVGAHS</sequence>
<gene>
    <name evidence="1" type="ORF">CBG25284</name>
    <name evidence="1" type="ORF">CBG_25284</name>
</gene>
<dbReference type="KEGG" id="cbr:CBG_25284"/>
<dbReference type="Proteomes" id="UP000008549">
    <property type="component" value="Unassembled WGS sequence"/>
</dbReference>
<reference evidence="1 2" key="1">
    <citation type="journal article" date="2003" name="PLoS Biol.">
        <title>The genome sequence of Caenorhabditis briggsae: a platform for comparative genomics.</title>
        <authorList>
            <person name="Stein L.D."/>
            <person name="Bao Z."/>
            <person name="Blasiar D."/>
            <person name="Blumenthal T."/>
            <person name="Brent M.R."/>
            <person name="Chen N."/>
            <person name="Chinwalla A."/>
            <person name="Clarke L."/>
            <person name="Clee C."/>
            <person name="Coghlan A."/>
            <person name="Coulson A."/>
            <person name="D'Eustachio P."/>
            <person name="Fitch D.H."/>
            <person name="Fulton L.A."/>
            <person name="Fulton R.E."/>
            <person name="Griffiths-Jones S."/>
            <person name="Harris T.W."/>
            <person name="Hillier L.W."/>
            <person name="Kamath R."/>
            <person name="Kuwabara P.E."/>
            <person name="Mardis E.R."/>
            <person name="Marra M.A."/>
            <person name="Miner T.L."/>
            <person name="Minx P."/>
            <person name="Mullikin J.C."/>
            <person name="Plumb R.W."/>
            <person name="Rogers J."/>
            <person name="Schein J.E."/>
            <person name="Sohrmann M."/>
            <person name="Spieth J."/>
            <person name="Stajich J.E."/>
            <person name="Wei C."/>
            <person name="Willey D."/>
            <person name="Wilson R.K."/>
            <person name="Durbin R."/>
            <person name="Waterston R.H."/>
        </authorList>
    </citation>
    <scope>NUCLEOTIDE SEQUENCE [LARGE SCALE GENOMIC DNA]</scope>
    <source>
        <strain evidence="1 2">AF16</strain>
    </source>
</reference>
<dbReference type="CTD" id="68916777"/>
<protein>
    <submittedName>
        <fullName evidence="1">Protein CBG25284</fullName>
    </submittedName>
</protein>
<accession>B6IIK2</accession>